<dbReference type="InterPro" id="IPR012999">
    <property type="entry name" value="Pyr_OxRdtase_I_AS"/>
</dbReference>
<dbReference type="PROSITE" id="PS50968">
    <property type="entry name" value="BIOTINYL_LIPOYL"/>
    <property type="match status" value="1"/>
</dbReference>
<comment type="miscellaneous">
    <text evidence="13">The active site is a redox-active disulfide bond.</text>
</comment>
<dbReference type="InterPro" id="IPR006258">
    <property type="entry name" value="Lipoamide_DH"/>
</dbReference>
<sequence>MVDIILNKISGHAKQGKVCKIHIKSGDSVKVGDKLISIESNKGSVDFKSNINGTIKDLCISEGDTLKIGDVIAKAEALGGSEEASTSLDEKNENKSKSQGAFNYLGGLLKPKKEEIECDIAILGAGPGGYVAAIEAAKLGAKVVIIEKDSLGGTCLNYGCIPTKSLVRSSEIFNNMKNAEEFGLEASNINVNMKKVIERKDSVVEELKNGIEYILGKREVRIVKGEGNFLDKNTIFVKANNTETTIKTKNVIIATGSKANLLPIKGNDLPGVITNKEALSLKEIPKKLLIIGGGIIGMEFAFIYAKLGSKVTVVEYFDSILSTYDEDIIEVIEESARAYGINLYTGAKAEEIIKAEEDNLILAFERAGEKKFITADKILMSVGRSPVMNKEELKNIGVNLTERDRAIEVNDKMETSVEGIYAIGDVTNKIQLAHVASHQGTVAVKNIMGQDAVMDYSVIPGATFTTPEFATVGITEKEAKVKELDIEVGKFPFAANGKALIYGEKEGFVKIIKEKKSNKVIGGAIVGPHATDLIPEISLAIKNNLTVDQIVNTIHAHPTTAESIHEAALELEGGAIHFVK</sequence>
<dbReference type="InterPro" id="IPR003016">
    <property type="entry name" value="2-oxoA_DH_lipoyl-BS"/>
</dbReference>
<comment type="similarity">
    <text evidence="2 13">Belongs to the class-I pyridine nucleotide-disulfide oxidoreductase family.</text>
</comment>
<dbReference type="PIRSF" id="PIRSF000350">
    <property type="entry name" value="Mercury_reductase_MerA"/>
    <property type="match status" value="1"/>
</dbReference>
<dbReference type="CDD" id="cd06849">
    <property type="entry name" value="lipoyl_domain"/>
    <property type="match status" value="1"/>
</dbReference>
<dbReference type="Proteomes" id="UP000736583">
    <property type="component" value="Unassembled WGS sequence"/>
</dbReference>
<dbReference type="EMBL" id="JAHLQL010000011">
    <property type="protein sequence ID" value="MBU5593430.1"/>
    <property type="molecule type" value="Genomic_DNA"/>
</dbReference>
<keyword evidence="6 13" id="KW-0285">Flavoprotein</keyword>
<dbReference type="NCBIfam" id="TIGR01350">
    <property type="entry name" value="lipoamide_DH"/>
    <property type="match status" value="1"/>
</dbReference>
<dbReference type="EC" id="1.8.1.4" evidence="3 13"/>
<keyword evidence="16" id="KW-1185">Reference proteome</keyword>
<evidence type="ECO:0000259" key="14">
    <source>
        <dbReference type="PROSITE" id="PS50968"/>
    </source>
</evidence>
<keyword evidence="7 13" id="KW-0274">FAD</keyword>
<dbReference type="PANTHER" id="PTHR22912:SF217">
    <property type="entry name" value="DIHYDROLIPOYL DEHYDROGENASE"/>
    <property type="match status" value="1"/>
</dbReference>
<evidence type="ECO:0000256" key="8">
    <source>
        <dbReference type="ARBA" id="ARBA00023002"/>
    </source>
</evidence>
<dbReference type="InterPro" id="IPR004099">
    <property type="entry name" value="Pyr_nucl-diS_OxRdtase_dimer"/>
</dbReference>
<comment type="cofactor">
    <cofactor evidence="13">
        <name>FAD</name>
        <dbReference type="ChEBI" id="CHEBI:57692"/>
    </cofactor>
    <text evidence="13">Binds 1 FAD per subunit.</text>
</comment>
<evidence type="ECO:0000256" key="13">
    <source>
        <dbReference type="RuleBase" id="RU003692"/>
    </source>
</evidence>
<dbReference type="InterPro" id="IPR000089">
    <property type="entry name" value="Biotin_lipoyl"/>
</dbReference>
<dbReference type="Pfam" id="PF02852">
    <property type="entry name" value="Pyr_redox_dim"/>
    <property type="match status" value="1"/>
</dbReference>
<keyword evidence="10" id="KW-1015">Disulfide bond</keyword>
<accession>A0ABS6F4J2</accession>
<keyword evidence="9 13" id="KW-0520">NAD</keyword>
<dbReference type="InterPro" id="IPR050151">
    <property type="entry name" value="Class-I_Pyr_Nuc-Dis_Oxidored"/>
</dbReference>
<proteinExistence type="inferred from homology"/>
<comment type="catalytic activity">
    <reaction evidence="12 13">
        <text>N(6)-[(R)-dihydrolipoyl]-L-lysyl-[protein] + NAD(+) = N(6)-[(R)-lipoyl]-L-lysyl-[protein] + NADH + H(+)</text>
        <dbReference type="Rhea" id="RHEA:15045"/>
        <dbReference type="Rhea" id="RHEA-COMP:10474"/>
        <dbReference type="Rhea" id="RHEA-COMP:10475"/>
        <dbReference type="ChEBI" id="CHEBI:15378"/>
        <dbReference type="ChEBI" id="CHEBI:57540"/>
        <dbReference type="ChEBI" id="CHEBI:57945"/>
        <dbReference type="ChEBI" id="CHEBI:83099"/>
        <dbReference type="ChEBI" id="CHEBI:83100"/>
        <dbReference type="EC" id="1.8.1.4"/>
    </reaction>
</comment>
<keyword evidence="5" id="KW-0963">Cytoplasm</keyword>
<organism evidence="15 16">
    <name type="scientific">Clostridium simiarum</name>
    <dbReference type="NCBI Taxonomy" id="2841506"/>
    <lineage>
        <taxon>Bacteria</taxon>
        <taxon>Bacillati</taxon>
        <taxon>Bacillota</taxon>
        <taxon>Clostridia</taxon>
        <taxon>Eubacteriales</taxon>
        <taxon>Clostridiaceae</taxon>
        <taxon>Clostridium</taxon>
    </lineage>
</organism>
<comment type="caution">
    <text evidence="15">The sequence shown here is derived from an EMBL/GenBank/DDBJ whole genome shotgun (WGS) entry which is preliminary data.</text>
</comment>
<dbReference type="PROSITE" id="PS00189">
    <property type="entry name" value="LIPOYL"/>
    <property type="match status" value="1"/>
</dbReference>
<dbReference type="GO" id="GO:0004148">
    <property type="term" value="F:dihydrolipoyl dehydrogenase (NADH) activity"/>
    <property type="evidence" value="ECO:0007669"/>
    <property type="project" value="UniProtKB-EC"/>
</dbReference>
<evidence type="ECO:0000256" key="6">
    <source>
        <dbReference type="ARBA" id="ARBA00022630"/>
    </source>
</evidence>
<evidence type="ECO:0000256" key="5">
    <source>
        <dbReference type="ARBA" id="ARBA00022490"/>
    </source>
</evidence>
<evidence type="ECO:0000256" key="10">
    <source>
        <dbReference type="ARBA" id="ARBA00023157"/>
    </source>
</evidence>
<evidence type="ECO:0000256" key="4">
    <source>
        <dbReference type="ARBA" id="ARBA00016961"/>
    </source>
</evidence>
<dbReference type="InterPro" id="IPR001100">
    <property type="entry name" value="Pyr_nuc-diS_OxRdtase"/>
</dbReference>
<gene>
    <name evidence="15" type="primary">lpdA</name>
    <name evidence="15" type="ORF">KQI89_16945</name>
</gene>
<evidence type="ECO:0000313" key="15">
    <source>
        <dbReference type="EMBL" id="MBU5593430.1"/>
    </source>
</evidence>
<evidence type="ECO:0000313" key="16">
    <source>
        <dbReference type="Proteomes" id="UP000736583"/>
    </source>
</evidence>
<dbReference type="Pfam" id="PF00364">
    <property type="entry name" value="Biotin_lipoyl"/>
    <property type="match status" value="1"/>
</dbReference>
<evidence type="ECO:0000256" key="11">
    <source>
        <dbReference type="ARBA" id="ARBA00023284"/>
    </source>
</evidence>
<dbReference type="Pfam" id="PF07992">
    <property type="entry name" value="Pyr_redox_2"/>
    <property type="match status" value="1"/>
</dbReference>
<dbReference type="PROSITE" id="PS00076">
    <property type="entry name" value="PYRIDINE_REDOX_1"/>
    <property type="match status" value="1"/>
</dbReference>
<name>A0ABS6F4J2_9CLOT</name>
<dbReference type="InterPro" id="IPR023753">
    <property type="entry name" value="FAD/NAD-binding_dom"/>
</dbReference>
<dbReference type="PANTHER" id="PTHR22912">
    <property type="entry name" value="DISULFIDE OXIDOREDUCTASE"/>
    <property type="match status" value="1"/>
</dbReference>
<evidence type="ECO:0000256" key="3">
    <source>
        <dbReference type="ARBA" id="ARBA00012608"/>
    </source>
</evidence>
<reference evidence="15 16" key="1">
    <citation type="submission" date="2021-06" db="EMBL/GenBank/DDBJ databases">
        <authorList>
            <person name="Sun Q."/>
            <person name="Li D."/>
        </authorList>
    </citation>
    <scope>NUCLEOTIDE SEQUENCE [LARGE SCALE GENOMIC DNA]</scope>
    <source>
        <strain evidence="15 16">MSJ-4</strain>
    </source>
</reference>
<feature type="domain" description="Lipoyl-binding" evidence="14">
    <location>
        <begin position="1"/>
        <end position="76"/>
    </location>
</feature>
<evidence type="ECO:0000256" key="12">
    <source>
        <dbReference type="ARBA" id="ARBA00049187"/>
    </source>
</evidence>
<evidence type="ECO:0000256" key="1">
    <source>
        <dbReference type="ARBA" id="ARBA00004496"/>
    </source>
</evidence>
<dbReference type="RefSeq" id="WP_216458083.1">
    <property type="nucleotide sequence ID" value="NZ_JAHLQL010000011.1"/>
</dbReference>
<evidence type="ECO:0000256" key="7">
    <source>
        <dbReference type="ARBA" id="ARBA00022827"/>
    </source>
</evidence>
<keyword evidence="8 13" id="KW-0560">Oxidoreductase</keyword>
<evidence type="ECO:0000256" key="9">
    <source>
        <dbReference type="ARBA" id="ARBA00023027"/>
    </source>
</evidence>
<evidence type="ECO:0000256" key="2">
    <source>
        <dbReference type="ARBA" id="ARBA00007532"/>
    </source>
</evidence>
<protein>
    <recommendedName>
        <fullName evidence="4 13">Dihydrolipoyl dehydrogenase</fullName>
        <ecNumber evidence="3 13">1.8.1.4</ecNumber>
    </recommendedName>
</protein>
<comment type="subcellular location">
    <subcellularLocation>
        <location evidence="1">Cytoplasm</location>
    </subcellularLocation>
</comment>
<keyword evidence="11 13" id="KW-0676">Redox-active center</keyword>